<dbReference type="Gene3D" id="2.170.130.10">
    <property type="entry name" value="TonB-dependent receptor, plug domain"/>
    <property type="match status" value="1"/>
</dbReference>
<evidence type="ECO:0000256" key="8">
    <source>
        <dbReference type="ARBA" id="ARBA00023136"/>
    </source>
</evidence>
<comment type="caution">
    <text evidence="16">The sequence shown here is derived from an EMBL/GenBank/DDBJ whole genome shotgun (WGS) entry which is preliminary data.</text>
</comment>
<name>A0ABW3WE01_9RHOO</name>
<dbReference type="EMBL" id="JBHTMC010000010">
    <property type="protein sequence ID" value="MFD1263167.1"/>
    <property type="molecule type" value="Genomic_DNA"/>
</dbReference>
<dbReference type="PANTHER" id="PTHR30069:SF29">
    <property type="entry name" value="HEMOGLOBIN AND HEMOGLOBIN-HAPTOGLOBIN-BINDING PROTEIN 1-RELATED"/>
    <property type="match status" value="1"/>
</dbReference>
<dbReference type="Pfam" id="PF07715">
    <property type="entry name" value="Plug"/>
    <property type="match status" value="1"/>
</dbReference>
<dbReference type="InterPro" id="IPR000531">
    <property type="entry name" value="Beta-barrel_TonB"/>
</dbReference>
<keyword evidence="7 12" id="KW-0798">TonB box</keyword>
<dbReference type="PROSITE" id="PS52016">
    <property type="entry name" value="TONB_DEPENDENT_REC_3"/>
    <property type="match status" value="1"/>
</dbReference>
<evidence type="ECO:0000259" key="15">
    <source>
        <dbReference type="Pfam" id="PF07715"/>
    </source>
</evidence>
<keyword evidence="10 11" id="KW-0998">Cell outer membrane</keyword>
<dbReference type="SUPFAM" id="SSF56935">
    <property type="entry name" value="Porins"/>
    <property type="match status" value="1"/>
</dbReference>
<comment type="subcellular location">
    <subcellularLocation>
        <location evidence="1 11">Cell outer membrane</location>
        <topology evidence="1 11">Multi-pass membrane protein</topology>
    </subcellularLocation>
</comment>
<evidence type="ECO:0000256" key="3">
    <source>
        <dbReference type="ARBA" id="ARBA00022448"/>
    </source>
</evidence>
<gene>
    <name evidence="16" type="ORF">ACFQ4M_06180</name>
</gene>
<dbReference type="RefSeq" id="WP_277833726.1">
    <property type="nucleotide sequence ID" value="NZ_JARQZE010000009.1"/>
</dbReference>
<evidence type="ECO:0000256" key="2">
    <source>
        <dbReference type="ARBA" id="ARBA00009810"/>
    </source>
</evidence>
<keyword evidence="6 13" id="KW-0732">Signal</keyword>
<dbReference type="InterPro" id="IPR036942">
    <property type="entry name" value="Beta-barrel_TonB_sf"/>
</dbReference>
<comment type="similarity">
    <text evidence="2 11 12">Belongs to the TonB-dependent receptor family.</text>
</comment>
<keyword evidence="4 11" id="KW-1134">Transmembrane beta strand</keyword>
<dbReference type="InterPro" id="IPR037066">
    <property type="entry name" value="Plug_dom_sf"/>
</dbReference>
<proteinExistence type="inferred from homology"/>
<evidence type="ECO:0000256" key="4">
    <source>
        <dbReference type="ARBA" id="ARBA00022452"/>
    </source>
</evidence>
<dbReference type="Gene3D" id="2.40.170.20">
    <property type="entry name" value="TonB-dependent receptor, beta-barrel domain"/>
    <property type="match status" value="1"/>
</dbReference>
<evidence type="ECO:0000256" key="10">
    <source>
        <dbReference type="ARBA" id="ARBA00023237"/>
    </source>
</evidence>
<sequence length="682" mass="76146">MIFRRLKVCLAGFGILFAASGGAAAAQDLTALPLEALLQRDFISASRLARQVSDAPSAVAIVTADDIRAYGYRTLAEVIASMRGLYVTDERRYQYMGGRGFGDAEDYAGRVMLLVDGYAVQDNLFDQAFIDESGLIDLELVERVEYVPGTGSVTYGNNALLGIINVVTRKGRDFDGARVSAQFSSQGASGQRATWGKRLESGAEVLLSASMLDIDGRNLYFPAYDTPATNRGVAEGRDGERNQRVFGKLSWSGWTVHGAWVERSKGVPTNPSQYTAFNTPFPIRDESAFIGVRHETDLGLRLHSSSSLMLGRYAYWNEREYAREECAEDEPRIVSCENDAAGVPYGYFDGEKFGVRDYKGAWWRFDQKFVGRWFAGHTLVFGAELRKDHRQAFSVRYLSPGREVLSQNEGALSRRTASVYFADDYRWSEHWTLNIGARYDDADDLDGNLSPRVALIWSPDARTSVKVSYSEAFKMPNANDRWTSGDTAVPEYVAATEWVLQHQLSPQTRVTGSLYHYRRSDLPVYSAAVEDYVAEGSSWARGAEVEIEHLWARAARLRASLARQHVRDVDGRDAVNSPDLLGKLNFTFLLPGEALRTGFEMQYLGPRLTRERRMLGGVTLANLTLSTEQAWHGVFASLTVRNLFDRRYETVSGLGWRPDSGVAQDSLRMDGRSLWLELGYAL</sequence>
<evidence type="ECO:0000313" key="17">
    <source>
        <dbReference type="Proteomes" id="UP001597158"/>
    </source>
</evidence>
<evidence type="ECO:0000256" key="11">
    <source>
        <dbReference type="PROSITE-ProRule" id="PRU01360"/>
    </source>
</evidence>
<dbReference type="PANTHER" id="PTHR30069">
    <property type="entry name" value="TONB-DEPENDENT OUTER MEMBRANE RECEPTOR"/>
    <property type="match status" value="1"/>
</dbReference>
<evidence type="ECO:0000259" key="14">
    <source>
        <dbReference type="Pfam" id="PF00593"/>
    </source>
</evidence>
<keyword evidence="9 16" id="KW-0675">Receptor</keyword>
<organism evidence="16 17">
    <name type="scientific">Thauera mechernichensis</name>
    <dbReference type="NCBI Taxonomy" id="82788"/>
    <lineage>
        <taxon>Bacteria</taxon>
        <taxon>Pseudomonadati</taxon>
        <taxon>Pseudomonadota</taxon>
        <taxon>Betaproteobacteria</taxon>
        <taxon>Rhodocyclales</taxon>
        <taxon>Zoogloeaceae</taxon>
        <taxon>Thauera</taxon>
    </lineage>
</organism>
<evidence type="ECO:0000256" key="12">
    <source>
        <dbReference type="RuleBase" id="RU003357"/>
    </source>
</evidence>
<evidence type="ECO:0000256" key="1">
    <source>
        <dbReference type="ARBA" id="ARBA00004571"/>
    </source>
</evidence>
<evidence type="ECO:0000256" key="9">
    <source>
        <dbReference type="ARBA" id="ARBA00023170"/>
    </source>
</evidence>
<keyword evidence="8 11" id="KW-0472">Membrane</keyword>
<evidence type="ECO:0000256" key="5">
    <source>
        <dbReference type="ARBA" id="ARBA00022692"/>
    </source>
</evidence>
<evidence type="ECO:0000256" key="13">
    <source>
        <dbReference type="SAM" id="SignalP"/>
    </source>
</evidence>
<keyword evidence="5 11" id="KW-0812">Transmembrane</keyword>
<dbReference type="Proteomes" id="UP001597158">
    <property type="component" value="Unassembled WGS sequence"/>
</dbReference>
<dbReference type="InterPro" id="IPR039426">
    <property type="entry name" value="TonB-dep_rcpt-like"/>
</dbReference>
<evidence type="ECO:0000256" key="7">
    <source>
        <dbReference type="ARBA" id="ARBA00023077"/>
    </source>
</evidence>
<keyword evidence="3 11" id="KW-0813">Transport</keyword>
<evidence type="ECO:0000313" key="16">
    <source>
        <dbReference type="EMBL" id="MFD1263167.1"/>
    </source>
</evidence>
<dbReference type="Pfam" id="PF00593">
    <property type="entry name" value="TonB_dep_Rec_b-barrel"/>
    <property type="match status" value="1"/>
</dbReference>
<feature type="domain" description="TonB-dependent receptor-like beta-barrel" evidence="14">
    <location>
        <begin position="253"/>
        <end position="643"/>
    </location>
</feature>
<accession>A0ABW3WE01</accession>
<evidence type="ECO:0000256" key="6">
    <source>
        <dbReference type="ARBA" id="ARBA00022729"/>
    </source>
</evidence>
<reference evidence="17" key="1">
    <citation type="journal article" date="2019" name="Int. J. Syst. Evol. Microbiol.">
        <title>The Global Catalogue of Microorganisms (GCM) 10K type strain sequencing project: providing services to taxonomists for standard genome sequencing and annotation.</title>
        <authorList>
            <consortium name="The Broad Institute Genomics Platform"/>
            <consortium name="The Broad Institute Genome Sequencing Center for Infectious Disease"/>
            <person name="Wu L."/>
            <person name="Ma J."/>
        </authorList>
    </citation>
    <scope>NUCLEOTIDE SEQUENCE [LARGE SCALE GENOMIC DNA]</scope>
    <source>
        <strain evidence="17">CCUG 48884</strain>
    </source>
</reference>
<keyword evidence="17" id="KW-1185">Reference proteome</keyword>
<protein>
    <submittedName>
        <fullName evidence="16">TonB-dependent receptor plug domain-containing protein</fullName>
    </submittedName>
</protein>
<feature type="chain" id="PRO_5045890224" evidence="13">
    <location>
        <begin position="26"/>
        <end position="682"/>
    </location>
</feature>
<feature type="signal peptide" evidence="13">
    <location>
        <begin position="1"/>
        <end position="25"/>
    </location>
</feature>
<feature type="domain" description="TonB-dependent receptor plug" evidence="15">
    <location>
        <begin position="52"/>
        <end position="162"/>
    </location>
</feature>
<dbReference type="InterPro" id="IPR012910">
    <property type="entry name" value="Plug_dom"/>
</dbReference>